<keyword evidence="2" id="KW-1185">Reference proteome</keyword>
<reference evidence="1" key="1">
    <citation type="submission" date="2022-04" db="EMBL/GenBank/DDBJ databases">
        <title>Genome of the entomopathogenic fungus Entomophthora muscae.</title>
        <authorList>
            <person name="Elya C."/>
            <person name="Lovett B.R."/>
            <person name="Lee E."/>
            <person name="Macias A.M."/>
            <person name="Hajek A.E."/>
            <person name="De Bivort B.L."/>
            <person name="Kasson M.T."/>
            <person name="De Fine Licht H.H."/>
            <person name="Stajich J.E."/>
        </authorList>
    </citation>
    <scope>NUCLEOTIDE SEQUENCE</scope>
    <source>
        <strain evidence="1">Berkeley</strain>
    </source>
</reference>
<name>A0ACC2S7U6_9FUNG</name>
<proteinExistence type="predicted"/>
<protein>
    <submittedName>
        <fullName evidence="1">Uncharacterized protein</fullName>
    </submittedName>
</protein>
<organism evidence="1 2">
    <name type="scientific">Entomophthora muscae</name>
    <dbReference type="NCBI Taxonomy" id="34485"/>
    <lineage>
        <taxon>Eukaryota</taxon>
        <taxon>Fungi</taxon>
        <taxon>Fungi incertae sedis</taxon>
        <taxon>Zoopagomycota</taxon>
        <taxon>Entomophthoromycotina</taxon>
        <taxon>Entomophthoromycetes</taxon>
        <taxon>Entomophthorales</taxon>
        <taxon>Entomophthoraceae</taxon>
        <taxon>Entomophthora</taxon>
    </lineage>
</organism>
<dbReference type="EMBL" id="QTSX02005722">
    <property type="protein sequence ID" value="KAJ9058462.1"/>
    <property type="molecule type" value="Genomic_DNA"/>
</dbReference>
<gene>
    <name evidence="1" type="ORF">DSO57_1012056</name>
</gene>
<sequence>MGMVSIPIGSLITGLNPSAAIHLLGGMFPSGWVPATTNAPVVGRGCSCPRRSKNRLSATKVPTQEGGRRGEFHSDAALTQPVQGAQAARVWSINPWFPKLTQKPTKVTTTKTVRNKEVELTLYVFNTVYRQESVLSALLEKVKPVIDTSYKPYISDGNQEDNEEPKFYQTDEGQLVLKKVVAFYSKVPMPCAVPNASKSIPTAKKPAHKCIPDIKRIILLRLMCESGDYKAATAIVGVDPKYACKTFNKFINTGQVLAAEKSLCVSTMLTKEHKWAIHQWITQDCHLELENIQAMVKSTFGVEALIFF</sequence>
<comment type="caution">
    <text evidence="1">The sequence shown here is derived from an EMBL/GenBank/DDBJ whole genome shotgun (WGS) entry which is preliminary data.</text>
</comment>
<evidence type="ECO:0000313" key="2">
    <source>
        <dbReference type="Proteomes" id="UP001165960"/>
    </source>
</evidence>
<accession>A0ACC2S7U6</accession>
<dbReference type="Proteomes" id="UP001165960">
    <property type="component" value="Unassembled WGS sequence"/>
</dbReference>
<evidence type="ECO:0000313" key="1">
    <source>
        <dbReference type="EMBL" id="KAJ9058462.1"/>
    </source>
</evidence>